<feature type="signal peptide" evidence="1">
    <location>
        <begin position="1"/>
        <end position="22"/>
    </location>
</feature>
<organism evidence="2 3">
    <name type="scientific">Prevotella pallens</name>
    <dbReference type="NCBI Taxonomy" id="60133"/>
    <lineage>
        <taxon>Bacteria</taxon>
        <taxon>Pseudomonadati</taxon>
        <taxon>Bacteroidota</taxon>
        <taxon>Bacteroidia</taxon>
        <taxon>Bacteroidales</taxon>
        <taxon>Prevotellaceae</taxon>
        <taxon>Prevotella</taxon>
    </lineage>
</organism>
<feature type="chain" id="PRO_5047467678" evidence="1">
    <location>
        <begin position="23"/>
        <end position="476"/>
    </location>
</feature>
<keyword evidence="1" id="KW-0732">Signal</keyword>
<evidence type="ECO:0000313" key="3">
    <source>
        <dbReference type="Proteomes" id="UP000249852"/>
    </source>
</evidence>
<reference evidence="2 3" key="1">
    <citation type="submission" date="2018-06" db="EMBL/GenBank/DDBJ databases">
        <title>Genomic Encyclopedia of Archaeal and Bacterial Type Strains, Phase II (KMG-II): from individual species to whole genera.</title>
        <authorList>
            <person name="Goeker M."/>
        </authorList>
    </citation>
    <scope>NUCLEOTIDE SEQUENCE [LARGE SCALE GENOMIC DNA]</scope>
    <source>
        <strain evidence="2 3">DSM 18710</strain>
    </source>
</reference>
<protein>
    <submittedName>
        <fullName evidence="2">Uncharacterized protein</fullName>
    </submittedName>
</protein>
<name>A0ABX9DQK7_9BACT</name>
<gene>
    <name evidence="2" type="ORF">BC673_11363</name>
</gene>
<comment type="caution">
    <text evidence="2">The sequence shown here is derived from an EMBL/GenBank/DDBJ whole genome shotgun (WGS) entry which is preliminary data.</text>
</comment>
<keyword evidence="3" id="KW-1185">Reference proteome</keyword>
<proteinExistence type="predicted"/>
<evidence type="ECO:0000313" key="2">
    <source>
        <dbReference type="EMBL" id="RAS45156.1"/>
    </source>
</evidence>
<evidence type="ECO:0000256" key="1">
    <source>
        <dbReference type="SAM" id="SignalP"/>
    </source>
</evidence>
<dbReference type="EMBL" id="QLTQ01000013">
    <property type="protein sequence ID" value="RAS45156.1"/>
    <property type="molecule type" value="Genomic_DNA"/>
</dbReference>
<sequence>MKTKITTLILLFLGLLSGETSAQTTYQYTDAAGLKWDFQLDGTGGAKITKLYQTGPSFVTEPGTNLRGDNVTWIRYTGDVLRVPSSVSDGTNTYPVYYADFDTWYLNIYDKVIFPNTLKELTRFGHSSVKRIEVEPGCQVTKLGHLYFAGYSYEFPNQWETALYYDFSNVPLTAGYDGPFYDLPDNTLIFLNAASEAVCPYREQMTPIGNSRRPYNWQDEKYRNTVRGGVCGDLFVTDEECFESPRSFTAEKANYDRVFSNTAGKAVSTLYLPYPTDLPTGMRAYTLTSKGTDINGDKAFMFSPLPDGTRLQANTPYLVQITDGQSHTLPEMHNVTVPATPNVENSAVVASNDGNWKFYGTTLKIRNDKAFAKKAYYLNGNKWWQVQSGVANDFIAPFRCFISSPTGAVAAPSFFMVLEDDNTADDIKALETETNTDIKSGKYPFYSVDGKQMGNDYNKLESGQMYIVNGKKFYKI</sequence>
<accession>A0ABX9DQK7</accession>
<dbReference type="Proteomes" id="UP000249852">
    <property type="component" value="Unassembled WGS sequence"/>
</dbReference>
<dbReference type="RefSeq" id="WP_006044419.1">
    <property type="nucleotide sequence ID" value="NZ_QLTQ01000013.1"/>
</dbReference>